<sequence length="1259" mass="141794">MDAYPPEYVLHNLPFIVLSGLGASTQLESLPPIQDVFPGTARTTLKSEIPPVTGERATQLLHEFWSADGTTAPWNGRGFSRRGNILGFRIRTVGREFQLPPKKADAPPTSETTPPGSPAAAPMSSRVLHSPVSPLSPASQIFPDGVMTSSWVAKHQNYVPSVFISFFNFTTDPITNSLHDNHLKAEINKLKSQIQKSAYRTRYVVVLLSDRTVLEAPEIEERLPTIRRATGLDPKNSLFFLPPNTSQVELRSFVISVLSTLQPICVEYYRDLTKHARRKKSRGTIPPPTAPPTRGTSQVLSSPGWGVRYDFKLGVFAEFRQEMDAAQRHYNIALDALFGPEGLFETTANWSPRWDEIRLLADAIALRHIRCQLWNGHTTSAAQSWFKYKFRLKDLLDRRAKGSSNYGWEAWESRWAEVMAQAIRRTELPDFKILQPISDIDPLVDGVSTIFVLPEKHFSIGERLPPWELLHHPGYWYKISADHAKRRYLLARDIPEEDRTPPGMSPATKVSNRNQIYDNYLVPEPHMEIPVTGTSGGFEHWKDIVSKLNAALVEFKARGQHRKVEQLHLEVARTLLHVKRFDDAFKVLRPLWETMSWRREGWWSLASEVLWGLHECALRVRDPETYIATEWELTSPVFSGKTRYKHDLMACLSSFSQEDYPKGKLNVSLNSADFVSCLSVAFTFSEGEGNVGESLPSQIAISSSARPGSAPITLSSLTFQFSGCLNKIRLSHEMDQSVSGDASRMFECDLEEITSSVLGEHKPQWMGTSDLTIHPGQTKIYSFPIIFREAGDVEAISGVFEIITDHFDLIFSDTNLKTDGLPTWWLKSSPQVKPRRLNRDSGKAVKVLPKPPKMEIRLPNLRDHYYTDEPINLTIEILNKEEEDTEAVLEVRLLGRSKDTLGYAWMDRDASTPMKEVPPSLEGSTDVDLPGHVVGRLARGASTTEKIRFEAPSESADYALEVKVLYHLLSDCDIPISKTLIADLVFNGPFETSYDFTPRMHPDPWPSYFALQDGESNQTEATNAFGIAQKWHLRAKIASFAEDVLIIKDVAVKIHVIHGGATCNITNEFDTADVTMSSQDMHEWSFGVDSRKFSLEERRPTNLDTTLEVTWQRSDNPDNAPVTTSLPIPRIHLPGSEPRVLASAHRSATVPSLIHMDYTLENPTMHHLTFELRMQEGGEEFGFSGYLTRTLHLLPLSRQTARYNVLPLVSGVWITPQLKVVDRYFNKTLKITATDGLRMDKTGVSVWVHGADGSQPSEQ</sequence>
<evidence type="ECO:0000259" key="3">
    <source>
        <dbReference type="Pfam" id="PF11817"/>
    </source>
</evidence>
<reference evidence="4 5" key="1">
    <citation type="submission" date="2020-01" db="EMBL/GenBank/DDBJ databases">
        <authorList>
            <consortium name="DOE Joint Genome Institute"/>
            <person name="Haridas S."/>
            <person name="Albert R."/>
            <person name="Binder M."/>
            <person name="Bloem J."/>
            <person name="Labutti K."/>
            <person name="Salamov A."/>
            <person name="Andreopoulos B."/>
            <person name="Baker S.E."/>
            <person name="Barry K."/>
            <person name="Bills G."/>
            <person name="Bluhm B.H."/>
            <person name="Cannon C."/>
            <person name="Castanera R."/>
            <person name="Culley D.E."/>
            <person name="Daum C."/>
            <person name="Ezra D."/>
            <person name="Gonzalez J.B."/>
            <person name="Henrissat B."/>
            <person name="Kuo A."/>
            <person name="Liang C."/>
            <person name="Lipzen A."/>
            <person name="Lutzoni F."/>
            <person name="Magnuson J."/>
            <person name="Mondo S."/>
            <person name="Nolan M."/>
            <person name="Ohm R."/>
            <person name="Pangilinan J."/>
            <person name="Park H.-J.H."/>
            <person name="Ramirez L."/>
            <person name="Alfaro M."/>
            <person name="Sun H."/>
            <person name="Tritt A."/>
            <person name="Yoshinaga Y."/>
            <person name="Zwiers L.-H.L."/>
            <person name="Turgeon B.G."/>
            <person name="Goodwin S.B."/>
            <person name="Spatafora J.W."/>
            <person name="Crous P.W."/>
            <person name="Grigoriev I.V."/>
        </authorList>
    </citation>
    <scope>NUCLEOTIDE SEQUENCE [LARGE SCALE GENOMIC DNA]</scope>
    <source>
        <strain evidence="4 5">CBS 611.86</strain>
    </source>
</reference>
<evidence type="ECO:0000259" key="2">
    <source>
        <dbReference type="Pfam" id="PF07919"/>
    </source>
</evidence>
<dbReference type="Proteomes" id="UP000481861">
    <property type="component" value="Unassembled WGS sequence"/>
</dbReference>
<protein>
    <submittedName>
        <fullName evidence="4">Gryzun, putative trafficking through golgi-domain-containing protein</fullName>
    </submittedName>
</protein>
<keyword evidence="5" id="KW-1185">Reference proteome</keyword>
<proteinExistence type="predicted"/>
<dbReference type="AlphaFoldDB" id="A0A7C8I3D8"/>
<dbReference type="EMBL" id="JAADJZ010000015">
    <property type="protein sequence ID" value="KAF2869808.1"/>
    <property type="molecule type" value="Genomic_DNA"/>
</dbReference>
<dbReference type="Pfam" id="PF11817">
    <property type="entry name" value="Foie-gras_1"/>
    <property type="match status" value="1"/>
</dbReference>
<organism evidence="4 5">
    <name type="scientific">Massariosphaeria phaeospora</name>
    <dbReference type="NCBI Taxonomy" id="100035"/>
    <lineage>
        <taxon>Eukaryota</taxon>
        <taxon>Fungi</taxon>
        <taxon>Dikarya</taxon>
        <taxon>Ascomycota</taxon>
        <taxon>Pezizomycotina</taxon>
        <taxon>Dothideomycetes</taxon>
        <taxon>Pleosporomycetidae</taxon>
        <taxon>Pleosporales</taxon>
        <taxon>Pleosporales incertae sedis</taxon>
        <taxon>Massariosphaeria</taxon>
    </lineage>
</organism>
<feature type="region of interest" description="Disordered" evidence="1">
    <location>
        <begin position="277"/>
        <end position="301"/>
    </location>
</feature>
<accession>A0A7C8I3D8</accession>
<dbReference type="PANTHER" id="PTHR14374">
    <property type="entry name" value="FOIE GRAS"/>
    <property type="match status" value="1"/>
</dbReference>
<feature type="region of interest" description="Disordered" evidence="1">
    <location>
        <begin position="98"/>
        <end position="128"/>
    </location>
</feature>
<dbReference type="OrthoDB" id="6278596at2759"/>
<dbReference type="InterPro" id="IPR012880">
    <property type="entry name" value="Gryzun"/>
</dbReference>
<feature type="domain" description="Gryzun putative trafficking through Golgi" evidence="2">
    <location>
        <begin position="667"/>
        <end position="1248"/>
    </location>
</feature>
<dbReference type="InterPro" id="IPR021773">
    <property type="entry name" value="TPC11"/>
</dbReference>
<gene>
    <name evidence="4" type="ORF">BDV95DRAFT_576388</name>
</gene>
<dbReference type="PANTHER" id="PTHR14374:SF0">
    <property type="entry name" value="TRAFFICKING PROTEIN PARTICLE COMPLEX SUBUNIT 11"/>
    <property type="match status" value="1"/>
</dbReference>
<comment type="caution">
    <text evidence="4">The sequence shown here is derived from an EMBL/GenBank/DDBJ whole genome shotgun (WGS) entry which is preliminary data.</text>
</comment>
<name>A0A7C8I3D8_9PLEO</name>
<dbReference type="Pfam" id="PF07919">
    <property type="entry name" value="Gryzun"/>
    <property type="match status" value="1"/>
</dbReference>
<evidence type="ECO:0000313" key="4">
    <source>
        <dbReference type="EMBL" id="KAF2869808.1"/>
    </source>
</evidence>
<feature type="domain" description="Trafficking protein particle complex subunit 11" evidence="3">
    <location>
        <begin position="353"/>
        <end position="635"/>
    </location>
</feature>
<feature type="compositionally biased region" description="Low complexity" evidence="1">
    <location>
        <begin position="106"/>
        <end position="125"/>
    </location>
</feature>
<evidence type="ECO:0000313" key="5">
    <source>
        <dbReference type="Proteomes" id="UP000481861"/>
    </source>
</evidence>
<evidence type="ECO:0000256" key="1">
    <source>
        <dbReference type="SAM" id="MobiDB-lite"/>
    </source>
</evidence>